<keyword evidence="2" id="KW-0288">FMN</keyword>
<evidence type="ECO:0000259" key="5">
    <source>
        <dbReference type="Pfam" id="PF00296"/>
    </source>
</evidence>
<dbReference type="Pfam" id="PF00296">
    <property type="entry name" value="Bac_luciferase"/>
    <property type="match status" value="1"/>
</dbReference>
<evidence type="ECO:0000256" key="1">
    <source>
        <dbReference type="ARBA" id="ARBA00022630"/>
    </source>
</evidence>
<evidence type="ECO:0000256" key="4">
    <source>
        <dbReference type="ARBA" id="ARBA00023033"/>
    </source>
</evidence>
<proteinExistence type="predicted"/>
<keyword evidence="7" id="KW-1185">Reference proteome</keyword>
<dbReference type="RefSeq" id="WP_270685457.1">
    <property type="nucleotide sequence ID" value="NZ_JAQFWQ010000022.1"/>
</dbReference>
<dbReference type="InterPro" id="IPR019923">
    <property type="entry name" value="Lucif-like_OxRdtase_MSMEG_2516"/>
</dbReference>
<dbReference type="Gene3D" id="3.20.20.30">
    <property type="entry name" value="Luciferase-like domain"/>
    <property type="match status" value="1"/>
</dbReference>
<dbReference type="InterPro" id="IPR011251">
    <property type="entry name" value="Luciferase-like_dom"/>
</dbReference>
<dbReference type="InterPro" id="IPR050172">
    <property type="entry name" value="SsuD_RutA_monooxygenase"/>
</dbReference>
<keyword evidence="1" id="KW-0285">Flavoprotein</keyword>
<dbReference type="Proteomes" id="UP001527866">
    <property type="component" value="Unassembled WGS sequence"/>
</dbReference>
<evidence type="ECO:0000256" key="3">
    <source>
        <dbReference type="ARBA" id="ARBA00023002"/>
    </source>
</evidence>
<gene>
    <name evidence="6" type="ORF">O4J56_10240</name>
</gene>
<name>A0ABT4U243_9ACTN</name>
<dbReference type="PANTHER" id="PTHR42847">
    <property type="entry name" value="ALKANESULFONATE MONOOXYGENASE"/>
    <property type="match status" value="1"/>
</dbReference>
<dbReference type="SUPFAM" id="SSF51679">
    <property type="entry name" value="Bacterial luciferase-like"/>
    <property type="match status" value="1"/>
</dbReference>
<comment type="caution">
    <text evidence="6">The sequence shown here is derived from an EMBL/GenBank/DDBJ whole genome shotgun (WGS) entry which is preliminary data.</text>
</comment>
<dbReference type="InterPro" id="IPR036661">
    <property type="entry name" value="Luciferase-like_sf"/>
</dbReference>
<protein>
    <submittedName>
        <fullName evidence="6">TIGR03621 family F420-dependent LLM class oxidoreductase</fullName>
    </submittedName>
</protein>
<dbReference type="PANTHER" id="PTHR42847:SF4">
    <property type="entry name" value="ALKANESULFONATE MONOOXYGENASE-RELATED"/>
    <property type="match status" value="1"/>
</dbReference>
<keyword evidence="4" id="KW-0503">Monooxygenase</keyword>
<accession>A0ABT4U243</accession>
<dbReference type="NCBIfam" id="TIGR03621">
    <property type="entry name" value="F420_MSMEG_2516"/>
    <property type="match status" value="1"/>
</dbReference>
<evidence type="ECO:0000313" key="6">
    <source>
        <dbReference type="EMBL" id="MDA2811015.1"/>
    </source>
</evidence>
<dbReference type="EMBL" id="JAQFWQ010000022">
    <property type="protein sequence ID" value="MDA2811015.1"/>
    <property type="molecule type" value="Genomic_DNA"/>
</dbReference>
<feature type="domain" description="Luciferase-like" evidence="5">
    <location>
        <begin position="14"/>
        <end position="242"/>
    </location>
</feature>
<organism evidence="6 7">
    <name type="scientific">Nocardiopsis endophytica</name>
    <dbReference type="NCBI Taxonomy" id="3018445"/>
    <lineage>
        <taxon>Bacteria</taxon>
        <taxon>Bacillati</taxon>
        <taxon>Actinomycetota</taxon>
        <taxon>Actinomycetes</taxon>
        <taxon>Streptosporangiales</taxon>
        <taxon>Nocardiopsidaceae</taxon>
        <taxon>Nocardiopsis</taxon>
    </lineage>
</organism>
<evidence type="ECO:0000313" key="7">
    <source>
        <dbReference type="Proteomes" id="UP001527866"/>
    </source>
</evidence>
<keyword evidence="3" id="KW-0560">Oxidoreductase</keyword>
<sequence>MNRFRFGVNFRAADIGDWAEESRRTEAMGYDTLAAPDHLGHPSPFGMLAAAAASTERVRLGTLVLNNEFWNPALLAREAATVDRLSHGRLELGLGLGHMKAEFEAAGIPWRGHAERLAALEASLDALDTLFAGQEPAPVQRPRPPLLIGGHGPTTLRLAARRADIVGFGGLTQRRGARMGVFDIDGPEEVLRRVDLVREEAGARAADLELNVLVQSVVVTGDAEKEAARLAERYAGGGGLDTAADVMASPFVLVGTADEIAAELLAARERYGFSYITVHGESREEMARVIPRVRELAGEWAGGGPAVS</sequence>
<reference evidence="6 7" key="1">
    <citation type="submission" date="2023-01" db="EMBL/GenBank/DDBJ databases">
        <title>Draft genome sequence of Nocardiopsis sp. RSe5-2 isolated from halophytes.</title>
        <authorList>
            <person name="Duangmal K."/>
            <person name="Chantavorakit T."/>
        </authorList>
    </citation>
    <scope>NUCLEOTIDE SEQUENCE [LARGE SCALE GENOMIC DNA]</scope>
    <source>
        <strain evidence="6 7">RSe5-2</strain>
    </source>
</reference>
<evidence type="ECO:0000256" key="2">
    <source>
        <dbReference type="ARBA" id="ARBA00022643"/>
    </source>
</evidence>